<evidence type="ECO:0000256" key="4">
    <source>
        <dbReference type="ARBA" id="ARBA00022801"/>
    </source>
</evidence>
<keyword evidence="6" id="KW-0170">Cobalt</keyword>
<evidence type="ECO:0000256" key="5">
    <source>
        <dbReference type="ARBA" id="ARBA00023277"/>
    </source>
</evidence>
<dbReference type="AlphaFoldDB" id="A0A2B7X3T5"/>
<evidence type="ECO:0000256" key="1">
    <source>
        <dbReference type="ARBA" id="ARBA00001941"/>
    </source>
</evidence>
<evidence type="ECO:0000256" key="3">
    <source>
        <dbReference type="ARBA" id="ARBA00022729"/>
    </source>
</evidence>
<comment type="caution">
    <text evidence="9">The sequence shown here is derived from an EMBL/GenBank/DDBJ whole genome shotgun (WGS) entry which is preliminary data.</text>
</comment>
<keyword evidence="5" id="KW-0119">Carbohydrate metabolism</keyword>
<gene>
    <name evidence="9" type="ORF">AJ79_07355</name>
</gene>
<dbReference type="InterPro" id="IPR011330">
    <property type="entry name" value="Glyco_hydro/deAcase_b/a-brl"/>
</dbReference>
<feature type="chain" id="PRO_5012812427" description="NodB homology domain-containing protein" evidence="7">
    <location>
        <begin position="16"/>
        <end position="245"/>
    </location>
</feature>
<dbReference type="OrthoDB" id="2125469at2759"/>
<dbReference type="PANTHER" id="PTHR46471">
    <property type="entry name" value="CHITIN DEACETYLASE"/>
    <property type="match status" value="1"/>
</dbReference>
<dbReference type="Pfam" id="PF01522">
    <property type="entry name" value="Polysacc_deac_1"/>
    <property type="match status" value="1"/>
</dbReference>
<dbReference type="GO" id="GO:0046872">
    <property type="term" value="F:metal ion binding"/>
    <property type="evidence" value="ECO:0007669"/>
    <property type="project" value="UniProtKB-KW"/>
</dbReference>
<keyword evidence="10" id="KW-1185">Reference proteome</keyword>
<name>A0A2B7X3T5_9EURO</name>
<dbReference type="InterPro" id="IPR002509">
    <property type="entry name" value="NODB_dom"/>
</dbReference>
<evidence type="ECO:0000256" key="6">
    <source>
        <dbReference type="ARBA" id="ARBA00023285"/>
    </source>
</evidence>
<dbReference type="PROSITE" id="PS51677">
    <property type="entry name" value="NODB"/>
    <property type="match status" value="1"/>
</dbReference>
<dbReference type="GO" id="GO:0005975">
    <property type="term" value="P:carbohydrate metabolic process"/>
    <property type="evidence" value="ECO:0007669"/>
    <property type="project" value="InterPro"/>
</dbReference>
<feature type="domain" description="NodB homology" evidence="8">
    <location>
        <begin position="38"/>
        <end position="220"/>
    </location>
</feature>
<keyword evidence="2" id="KW-0479">Metal-binding</keyword>
<dbReference type="CDD" id="cd10951">
    <property type="entry name" value="CE4_ClCDA_like"/>
    <property type="match status" value="1"/>
</dbReference>
<dbReference type="Proteomes" id="UP000223968">
    <property type="component" value="Unassembled WGS sequence"/>
</dbReference>
<dbReference type="SUPFAM" id="SSF88713">
    <property type="entry name" value="Glycoside hydrolase/deacetylase"/>
    <property type="match status" value="1"/>
</dbReference>
<reference evidence="9 10" key="1">
    <citation type="submission" date="2017-10" db="EMBL/GenBank/DDBJ databases">
        <title>Comparative genomics in systemic dimorphic fungi from Ajellomycetaceae.</title>
        <authorList>
            <person name="Munoz J.F."/>
            <person name="Mcewen J.G."/>
            <person name="Clay O.K."/>
            <person name="Cuomo C.A."/>
        </authorList>
    </citation>
    <scope>NUCLEOTIDE SEQUENCE [LARGE SCALE GENOMIC DNA]</scope>
    <source>
        <strain evidence="9 10">UAMH5409</strain>
    </source>
</reference>
<accession>A0A2B7X3T5</accession>
<evidence type="ECO:0000313" key="10">
    <source>
        <dbReference type="Proteomes" id="UP000223968"/>
    </source>
</evidence>
<sequence>MRAAIISSLLTLASAATIPAELQARQGGGVITSCSQPGVIALTYDDGPHTNTNTLLQKLEAAGAKATFFPTGTLYGCIYNNAAALKAAYDAGHQIGSHTWTHANLQNLGDAGIRDEMTKLENAFANILGVKPNYMRPPNGATGGSVIPTVSGMGYKIVTWDVDSGDWNNTPPQQSLQNLQNAGASGNGHIMLMHETVASTVNTLTDMVIDWATQNNLRMVTVAECMGDAGGEYSQSTGGDGSSSC</sequence>
<evidence type="ECO:0000256" key="2">
    <source>
        <dbReference type="ARBA" id="ARBA00022723"/>
    </source>
</evidence>
<protein>
    <recommendedName>
        <fullName evidence="8">NodB homology domain-containing protein</fullName>
    </recommendedName>
</protein>
<evidence type="ECO:0000256" key="7">
    <source>
        <dbReference type="SAM" id="SignalP"/>
    </source>
</evidence>
<proteinExistence type="predicted"/>
<comment type="cofactor">
    <cofactor evidence="1">
        <name>Co(2+)</name>
        <dbReference type="ChEBI" id="CHEBI:48828"/>
    </cofactor>
</comment>
<evidence type="ECO:0000313" key="9">
    <source>
        <dbReference type="EMBL" id="PGH03520.1"/>
    </source>
</evidence>
<dbReference type="GO" id="GO:0016810">
    <property type="term" value="F:hydrolase activity, acting on carbon-nitrogen (but not peptide) bonds"/>
    <property type="evidence" value="ECO:0007669"/>
    <property type="project" value="InterPro"/>
</dbReference>
<keyword evidence="3 7" id="KW-0732">Signal</keyword>
<dbReference type="STRING" id="1447875.A0A2B7X3T5"/>
<keyword evidence="4" id="KW-0378">Hydrolase</keyword>
<organism evidence="9 10">
    <name type="scientific">Helicocarpus griseus UAMH5409</name>
    <dbReference type="NCBI Taxonomy" id="1447875"/>
    <lineage>
        <taxon>Eukaryota</taxon>
        <taxon>Fungi</taxon>
        <taxon>Dikarya</taxon>
        <taxon>Ascomycota</taxon>
        <taxon>Pezizomycotina</taxon>
        <taxon>Eurotiomycetes</taxon>
        <taxon>Eurotiomycetidae</taxon>
        <taxon>Onygenales</taxon>
        <taxon>Ajellomycetaceae</taxon>
        <taxon>Helicocarpus</taxon>
    </lineage>
</organism>
<feature type="signal peptide" evidence="7">
    <location>
        <begin position="1"/>
        <end position="15"/>
    </location>
</feature>
<dbReference type="PANTHER" id="PTHR46471:SF9">
    <property type="entry name" value="CHITIN DEACETYLASE"/>
    <property type="match status" value="1"/>
</dbReference>
<dbReference type="Gene3D" id="3.20.20.370">
    <property type="entry name" value="Glycoside hydrolase/deacetylase"/>
    <property type="match status" value="1"/>
</dbReference>
<evidence type="ECO:0000259" key="8">
    <source>
        <dbReference type="PROSITE" id="PS51677"/>
    </source>
</evidence>
<dbReference type="EMBL" id="PDNB01000147">
    <property type="protein sequence ID" value="PGH03520.1"/>
    <property type="molecule type" value="Genomic_DNA"/>
</dbReference>